<evidence type="ECO:0000256" key="1">
    <source>
        <dbReference type="SAM" id="MobiDB-lite"/>
    </source>
</evidence>
<accession>A0AAD1UKX0</accession>
<dbReference type="AlphaFoldDB" id="A0AAD1UKX0"/>
<gene>
    <name evidence="2" type="ORF">ECRASSUSDP1_LOCUS8417</name>
</gene>
<protein>
    <submittedName>
        <fullName evidence="2">Uncharacterized protein</fullName>
    </submittedName>
</protein>
<organism evidence="2 3">
    <name type="scientific">Euplotes crassus</name>
    <dbReference type="NCBI Taxonomy" id="5936"/>
    <lineage>
        <taxon>Eukaryota</taxon>
        <taxon>Sar</taxon>
        <taxon>Alveolata</taxon>
        <taxon>Ciliophora</taxon>
        <taxon>Intramacronucleata</taxon>
        <taxon>Spirotrichea</taxon>
        <taxon>Hypotrichia</taxon>
        <taxon>Euplotida</taxon>
        <taxon>Euplotidae</taxon>
        <taxon>Moneuplotes</taxon>
    </lineage>
</organism>
<dbReference type="Proteomes" id="UP001295684">
    <property type="component" value="Unassembled WGS sequence"/>
</dbReference>
<evidence type="ECO:0000313" key="2">
    <source>
        <dbReference type="EMBL" id="CAI2367140.1"/>
    </source>
</evidence>
<sequence length="470" mass="54606">MEIKGVTIHPEEKPVKEKNFDFPFDMRQFARKHKFDPDIDLIKKGDGYRYATKSEQKKKRNEIKKVKQEISKNRRKGIMDNIGLIIGKSLAGLNKNFLTQESSPTPKVDKNLKTLENMLNQHIKKFKIPNEFTSKDSSSSKYLNSVKKSRNELDVKNKIKKIDETKLDSQRSDKKLRKTLKNWGIYKAQRDQRSLEKRDTKAVLSYTARKQNKMFKQESKYNSSTYLRNYPKKKKLQDDFDSDTTLTKSDTDNTTKIIKSSTQRTLSHLPRIRKKYIKAPKIVDFSTNKDEMNANQTNELNQPHFTLTPTINPSSLSPTRSNQSKLRSYYNAQLFHDTANSHQDQAQSYSKTKIKNIRRKYRHLLRLCEGNGASLQVRKPTSGVVVGGGNERQKRGFEKEISGGIWKCGDIGSKMLTFEKRDYSENSEYAQQKRGWIQEINSLKERLAKEGVPCDTKMLERAIFIPEDIQ</sequence>
<proteinExistence type="predicted"/>
<dbReference type="EMBL" id="CAMPGE010008235">
    <property type="protein sequence ID" value="CAI2367140.1"/>
    <property type="molecule type" value="Genomic_DNA"/>
</dbReference>
<name>A0AAD1UKX0_EUPCR</name>
<reference evidence="2" key="1">
    <citation type="submission" date="2023-07" db="EMBL/GenBank/DDBJ databases">
        <authorList>
            <consortium name="AG Swart"/>
            <person name="Singh M."/>
            <person name="Singh A."/>
            <person name="Seah K."/>
            <person name="Emmerich C."/>
        </authorList>
    </citation>
    <scope>NUCLEOTIDE SEQUENCE</scope>
    <source>
        <strain evidence="2">DP1</strain>
    </source>
</reference>
<feature type="region of interest" description="Disordered" evidence="1">
    <location>
        <begin position="303"/>
        <end position="322"/>
    </location>
</feature>
<keyword evidence="3" id="KW-1185">Reference proteome</keyword>
<evidence type="ECO:0000313" key="3">
    <source>
        <dbReference type="Proteomes" id="UP001295684"/>
    </source>
</evidence>
<comment type="caution">
    <text evidence="2">The sequence shown here is derived from an EMBL/GenBank/DDBJ whole genome shotgun (WGS) entry which is preliminary data.</text>
</comment>